<feature type="transmembrane region" description="Helical" evidence="1">
    <location>
        <begin position="56"/>
        <end position="76"/>
    </location>
</feature>
<protein>
    <submittedName>
        <fullName evidence="2">Uncharacterized protein</fullName>
    </submittedName>
</protein>
<proteinExistence type="predicted"/>
<keyword evidence="1" id="KW-1133">Transmembrane helix</keyword>
<dbReference type="RefSeq" id="WP_088979913.1">
    <property type="nucleotide sequence ID" value="NZ_LT607413.1"/>
</dbReference>
<keyword evidence="3" id="KW-1185">Reference proteome</keyword>
<feature type="transmembrane region" description="Helical" evidence="1">
    <location>
        <begin position="88"/>
        <end position="109"/>
    </location>
</feature>
<gene>
    <name evidence="2" type="ORF">GA0070618_0177</name>
</gene>
<organism evidence="2 3">
    <name type="scientific">Micromonospora echinospora</name>
    <name type="common">Micromonospora purpurea</name>
    <dbReference type="NCBI Taxonomy" id="1877"/>
    <lineage>
        <taxon>Bacteria</taxon>
        <taxon>Bacillati</taxon>
        <taxon>Actinomycetota</taxon>
        <taxon>Actinomycetes</taxon>
        <taxon>Micromonosporales</taxon>
        <taxon>Micromonosporaceae</taxon>
        <taxon>Micromonospora</taxon>
    </lineage>
</organism>
<keyword evidence="1" id="KW-0812">Transmembrane</keyword>
<dbReference type="OrthoDB" id="3405387at2"/>
<feature type="transmembrane region" description="Helical" evidence="1">
    <location>
        <begin position="129"/>
        <end position="146"/>
    </location>
</feature>
<feature type="transmembrane region" description="Helical" evidence="1">
    <location>
        <begin position="12"/>
        <end position="36"/>
    </location>
</feature>
<evidence type="ECO:0000256" key="1">
    <source>
        <dbReference type="SAM" id="Phobius"/>
    </source>
</evidence>
<evidence type="ECO:0000313" key="2">
    <source>
        <dbReference type="EMBL" id="SCE68932.1"/>
    </source>
</evidence>
<evidence type="ECO:0000313" key="3">
    <source>
        <dbReference type="Proteomes" id="UP000198253"/>
    </source>
</evidence>
<keyword evidence="1" id="KW-0472">Membrane</keyword>
<reference evidence="3" key="1">
    <citation type="submission" date="2016-06" db="EMBL/GenBank/DDBJ databases">
        <authorList>
            <person name="Varghese N."/>
            <person name="Submissions Spin"/>
        </authorList>
    </citation>
    <scope>NUCLEOTIDE SEQUENCE [LARGE SCALE GENOMIC DNA]</scope>
    <source>
        <strain evidence="3">DSM 43816</strain>
    </source>
</reference>
<dbReference type="EMBL" id="LT607413">
    <property type="protein sequence ID" value="SCE68932.1"/>
    <property type="molecule type" value="Genomic_DNA"/>
</dbReference>
<name>A0A1C4UBB0_MICEC</name>
<dbReference type="InParanoid" id="A0A1C4UBB0"/>
<sequence length="167" mass="16590">MSSPAQKPGSPLLAVDGGMLVATLLALAGYLLPWFRKGDGYAWSFSGWAYASLSDGGGWTLLTFGWLLVAGGAALLARGSTAAAMTGVVAAVGTLVTSLAVVAASFAVVGEQTALNPVAQLPFDVGLPVLAAGLGLLLATSCRAIVRGEAHGRGGPDAPGRPPANMS</sequence>
<accession>A0A1C4UBB0</accession>
<dbReference type="AlphaFoldDB" id="A0A1C4UBB0"/>
<dbReference type="Proteomes" id="UP000198253">
    <property type="component" value="Chromosome I"/>
</dbReference>